<sequence length="196" mass="22861">MRRFYIVDFKLKAVKSIRQWRNLKPKLKGCKITRKAFRGPGPKWRELQSGLKSYVIDKRIHYRQVSTVMIKRQTKIFAEEMGYDKFNEKIPNFRTFIRDEPIGLVSENIGNMDKIPVLFDIVSGRTVKEKEKKDVLITTTGHERSNLTMILSATASRGKLDPLIIFKRKTIPRVLLSSSVIIRANSSRLDERDTYD</sequence>
<organism evidence="1 2">
    <name type="scientific">Strongyloides venezuelensis</name>
    <name type="common">Threadworm</name>
    <dbReference type="NCBI Taxonomy" id="75913"/>
    <lineage>
        <taxon>Eukaryota</taxon>
        <taxon>Metazoa</taxon>
        <taxon>Ecdysozoa</taxon>
        <taxon>Nematoda</taxon>
        <taxon>Chromadorea</taxon>
        <taxon>Rhabditida</taxon>
        <taxon>Tylenchina</taxon>
        <taxon>Panagrolaimomorpha</taxon>
        <taxon>Strongyloidoidea</taxon>
        <taxon>Strongyloididae</taxon>
        <taxon>Strongyloides</taxon>
    </lineage>
</organism>
<dbReference type="STRING" id="75913.A0A0K0EUR7"/>
<dbReference type="WBParaSite" id="SVE_0026100.1">
    <property type="protein sequence ID" value="SVE_0026100.1"/>
    <property type="gene ID" value="SVE_0026100"/>
</dbReference>
<keyword evidence="1" id="KW-1185">Reference proteome</keyword>
<accession>A0A0K0EUR7</accession>
<proteinExistence type="predicted"/>
<reference evidence="2" key="2">
    <citation type="submission" date="2015-08" db="UniProtKB">
        <authorList>
            <consortium name="WormBaseParasite"/>
        </authorList>
    </citation>
    <scope>IDENTIFICATION</scope>
</reference>
<dbReference type="Proteomes" id="UP000035680">
    <property type="component" value="Unassembled WGS sequence"/>
</dbReference>
<name>A0A0K0EUR7_STRVS</name>
<evidence type="ECO:0000313" key="1">
    <source>
        <dbReference type="Proteomes" id="UP000035680"/>
    </source>
</evidence>
<dbReference type="AlphaFoldDB" id="A0A0K0EUR7"/>
<evidence type="ECO:0000313" key="2">
    <source>
        <dbReference type="WBParaSite" id="SVE_0026100.1"/>
    </source>
</evidence>
<reference evidence="1" key="1">
    <citation type="submission" date="2014-07" db="EMBL/GenBank/DDBJ databases">
        <authorList>
            <person name="Martin A.A"/>
            <person name="De Silva N."/>
        </authorList>
    </citation>
    <scope>NUCLEOTIDE SEQUENCE</scope>
</reference>
<protein>
    <submittedName>
        <fullName evidence="2">DUF359 domain-containing protein</fullName>
    </submittedName>
</protein>